<gene>
    <name evidence="2" type="ORF">EI71_00125</name>
</gene>
<keyword evidence="1" id="KW-1133">Transmembrane helix</keyword>
<protein>
    <submittedName>
        <fullName evidence="2">Uncharacterized protein</fullName>
    </submittedName>
</protein>
<reference evidence="2 3" key="1">
    <citation type="submission" date="2018-08" db="EMBL/GenBank/DDBJ databases">
        <title>Genomic Encyclopedia of Archaeal and Bacterial Type Strains, Phase II (KMG-II): from individual species to whole genera.</title>
        <authorList>
            <person name="Goeker M."/>
        </authorList>
    </citation>
    <scope>NUCLEOTIDE SEQUENCE [LARGE SCALE GENOMIC DNA]</scope>
    <source>
        <strain evidence="2 3">ATCC 27112</strain>
    </source>
</reference>
<evidence type="ECO:0000313" key="2">
    <source>
        <dbReference type="EMBL" id="RIA78564.1"/>
    </source>
</evidence>
<keyword evidence="1" id="KW-0812">Transmembrane</keyword>
<feature type="transmembrane region" description="Helical" evidence="1">
    <location>
        <begin position="358"/>
        <end position="377"/>
    </location>
</feature>
<evidence type="ECO:0000256" key="1">
    <source>
        <dbReference type="SAM" id="Phobius"/>
    </source>
</evidence>
<organism evidence="2 3">
    <name type="scientific">Anaeroplasma bactoclasticum</name>
    <dbReference type="NCBI Taxonomy" id="2088"/>
    <lineage>
        <taxon>Bacteria</taxon>
        <taxon>Bacillati</taxon>
        <taxon>Mycoplasmatota</taxon>
        <taxon>Mollicutes</taxon>
        <taxon>Anaeroplasmatales</taxon>
        <taxon>Anaeroplasmataceae</taxon>
        <taxon>Anaeroplasma</taxon>
    </lineage>
</organism>
<keyword evidence="3" id="KW-1185">Reference proteome</keyword>
<dbReference type="InParanoid" id="A0A397S8E4"/>
<feature type="transmembrane region" description="Helical" evidence="1">
    <location>
        <begin position="328"/>
        <end position="351"/>
    </location>
</feature>
<accession>A0A397S8E4</accession>
<dbReference type="AlphaFoldDB" id="A0A397S8E4"/>
<comment type="caution">
    <text evidence="2">The sequence shown here is derived from an EMBL/GenBank/DDBJ whole genome shotgun (WGS) entry which is preliminary data.</text>
</comment>
<keyword evidence="1" id="KW-0472">Membrane</keyword>
<sequence length="514" mass="59553">MTNDVILKYLKDENYDKLMKELNDALQFDTFNPAYHYYLFLAKNKGYLNVDYNNPIDPDLLDKALDLDLTDVIDREHYFFSMLPLKERIIFAYANYMDEDAINKVISSSAIKNSKLFYNSKEIRTLYDYAMDIKLEKQMLLTGKVILSFIENRVYETPEELKFKASLQEIVEHFENHLFTKITNEKSRLAKDDDVAPLVSEVKIDEVTIAPNIESVKVEEPKDDTIVIESKEEIKVEEPKVIFKEEPKEDSKEKSLNMDDYYRAKRESFVSNYDYLNEDKKKVVLPKNQKKEEFMPKNRTFFGLFFPFVFVGFWVFIVIFIINSNKNGNPVVATVFLIAYSIIGVFSLFFARKKILKGLAAIYMSIEVVILVLGITFSQLNQIGYTYPIDNGHYSEQSRNPKTVPTIICKTKASRLYPGGDNHLLYLDLYLDSSYEGTSINQVKGTFAIVDSQGNIFESTAYISTQNITTVSFYIDTIYIQKAYFTMNGIIYSDYMVVSGLSIKGEIEIYYNCE</sequence>
<name>A0A397S8E4_9MOLU</name>
<dbReference type="Proteomes" id="UP000266506">
    <property type="component" value="Unassembled WGS sequence"/>
</dbReference>
<feature type="transmembrane region" description="Helical" evidence="1">
    <location>
        <begin position="300"/>
        <end position="322"/>
    </location>
</feature>
<dbReference type="EMBL" id="QXEV01000001">
    <property type="protein sequence ID" value="RIA78564.1"/>
    <property type="molecule type" value="Genomic_DNA"/>
</dbReference>
<dbReference type="RefSeq" id="WP_119015308.1">
    <property type="nucleotide sequence ID" value="NZ_QXEV01000001.1"/>
</dbReference>
<proteinExistence type="predicted"/>
<evidence type="ECO:0000313" key="3">
    <source>
        <dbReference type="Proteomes" id="UP000266506"/>
    </source>
</evidence>